<dbReference type="GO" id="GO:0005615">
    <property type="term" value="C:extracellular space"/>
    <property type="evidence" value="ECO:0007669"/>
    <property type="project" value="TreeGrafter"/>
</dbReference>
<proteinExistence type="inferred from homology"/>
<keyword evidence="10" id="KW-1185">Reference proteome</keyword>
<evidence type="ECO:0000256" key="7">
    <source>
        <dbReference type="SAM" id="Phobius"/>
    </source>
</evidence>
<evidence type="ECO:0000256" key="5">
    <source>
        <dbReference type="ARBA" id="ARBA00044104"/>
    </source>
</evidence>
<dbReference type="GO" id="GO:0016020">
    <property type="term" value="C:membrane"/>
    <property type="evidence" value="ECO:0007669"/>
    <property type="project" value="UniProtKB-SubCell"/>
</dbReference>
<dbReference type="PANTHER" id="PTHR21184">
    <property type="entry name" value="MENORIN (DENDRITIC BRANCHING PROTEIN)"/>
    <property type="match status" value="1"/>
</dbReference>
<feature type="domain" description="Menorin-like" evidence="8">
    <location>
        <begin position="91"/>
        <end position="329"/>
    </location>
</feature>
<comment type="subcellular location">
    <subcellularLocation>
        <location evidence="1">Membrane</location>
        <topology evidence="1">Single-pass membrane protein</topology>
    </subcellularLocation>
</comment>
<feature type="transmembrane region" description="Helical" evidence="7">
    <location>
        <begin position="32"/>
        <end position="54"/>
    </location>
</feature>
<comment type="caution">
    <text evidence="9">The sequence shown here is derived from an EMBL/GenBank/DDBJ whole genome shotgun (WGS) entry which is preliminary data.</text>
</comment>
<keyword evidence="3 7" id="KW-1133">Transmembrane helix</keyword>
<evidence type="ECO:0000259" key="8">
    <source>
        <dbReference type="Pfam" id="PF10223"/>
    </source>
</evidence>
<dbReference type="InterPro" id="IPR019356">
    <property type="entry name" value="Menorin_dom"/>
</dbReference>
<dbReference type="AlphaFoldDB" id="A0AAV6HGG2"/>
<name>A0AAV6HGG2_9TELE</name>
<reference evidence="9 10" key="1">
    <citation type="submission" date="2020-10" db="EMBL/GenBank/DDBJ databases">
        <title>Chromosome-scale genome assembly of the Allis shad, Alosa alosa.</title>
        <authorList>
            <person name="Margot Z."/>
            <person name="Christophe K."/>
            <person name="Cabau C."/>
            <person name="Louis A."/>
            <person name="Berthelot C."/>
            <person name="Parey E."/>
            <person name="Roest Crollius H."/>
            <person name="Montfort J."/>
            <person name="Robinson-Rechavi M."/>
            <person name="Bucao C."/>
            <person name="Bouchez O."/>
            <person name="Gislard M."/>
            <person name="Lluch J."/>
            <person name="Milhes M."/>
            <person name="Lampietro C."/>
            <person name="Lopez Roques C."/>
            <person name="Donnadieu C."/>
            <person name="Braasch I."/>
            <person name="Desvignes T."/>
            <person name="Postlethwait J."/>
            <person name="Bobe J."/>
            <person name="Guiguen Y."/>
        </authorList>
    </citation>
    <scope>NUCLEOTIDE SEQUENCE [LARGE SCALE GENOMIC DNA]</scope>
    <source>
        <strain evidence="9">M-15738</strain>
        <tissue evidence="9">Blood</tissue>
    </source>
</reference>
<evidence type="ECO:0000256" key="2">
    <source>
        <dbReference type="ARBA" id="ARBA00022692"/>
    </source>
</evidence>
<dbReference type="EMBL" id="JADWDJ010000001">
    <property type="protein sequence ID" value="KAG5286455.1"/>
    <property type="molecule type" value="Genomic_DNA"/>
</dbReference>
<accession>A0AAV6HGG2</accession>
<feature type="domain" description="Menorin-like" evidence="8">
    <location>
        <begin position="362"/>
        <end position="591"/>
    </location>
</feature>
<dbReference type="Pfam" id="PF10223">
    <property type="entry name" value="Menorin_N"/>
    <property type="match status" value="2"/>
</dbReference>
<protein>
    <recommendedName>
        <fullName evidence="5">Protein FAM151A</fullName>
    </recommendedName>
</protein>
<evidence type="ECO:0000256" key="4">
    <source>
        <dbReference type="ARBA" id="ARBA00023136"/>
    </source>
</evidence>
<evidence type="ECO:0000313" key="9">
    <source>
        <dbReference type="EMBL" id="KAG5286455.1"/>
    </source>
</evidence>
<sequence>MVNTHKEDTNNEKMEEDKQPKSIMGIFTREQFIMLCVAVGLAILLIVIVVPAVVVTQTQSGSGSSGIKVPFSSDGDMLEFLMENGKIPDTDGLYATWYHSANNKSQLNDALKSSVMVLEADVNVEGHGTANQTNIPIMAHPPAVYSDNTLQEWIDVVLKSDKGIKLDFKSIEAVEPTLDILRVKNQTARINRPVWLNADIIHGPGVPLFIPVVNGTRFLQLIQQKFPEVTISPGWKVLYVPQFPNVTYTLPMMEKMYNAVLNVPQKITFPILAVMAKQGWPHISWLLSQSPRFSLTLWQGAQNPTLNDLLFIRDNSSPQRIYYDIYEPVLSQFKEAAKLKGRPRRFYPGGDLVDYFKPKNNDGSNIQWQTVTSREFLLSVLRGSSSGMLVIPVVSSAGQPKKPAVESSGPELSLQECLELIYASPKPWGIYLRVKSPSQLAPSLQLLSTAYDQDLLYHPTWVNMEVSHGAFQTPGYISAQDFLSTVEGNFPFVTLAPAWPREALGEGYTRALVENMLQLLRGVYQDVSLQLSTEPLGKSDAGLQLLQETQKRFSLTVEIERATDPSTCVQLIRSLRQGGREQIFFNMPQDYMSEPLNEVNNF</sequence>
<dbReference type="PANTHER" id="PTHR21184:SF4">
    <property type="entry name" value="PROTEIN FAM151A"/>
    <property type="match status" value="1"/>
</dbReference>
<dbReference type="Proteomes" id="UP000823561">
    <property type="component" value="Chromosome 1"/>
</dbReference>
<evidence type="ECO:0000256" key="1">
    <source>
        <dbReference type="ARBA" id="ARBA00004167"/>
    </source>
</evidence>
<evidence type="ECO:0000256" key="6">
    <source>
        <dbReference type="ARBA" id="ARBA00044953"/>
    </source>
</evidence>
<organism evidence="9 10">
    <name type="scientific">Alosa alosa</name>
    <name type="common">allis shad</name>
    <dbReference type="NCBI Taxonomy" id="278164"/>
    <lineage>
        <taxon>Eukaryota</taxon>
        <taxon>Metazoa</taxon>
        <taxon>Chordata</taxon>
        <taxon>Craniata</taxon>
        <taxon>Vertebrata</taxon>
        <taxon>Euteleostomi</taxon>
        <taxon>Actinopterygii</taxon>
        <taxon>Neopterygii</taxon>
        <taxon>Teleostei</taxon>
        <taxon>Clupei</taxon>
        <taxon>Clupeiformes</taxon>
        <taxon>Clupeoidei</taxon>
        <taxon>Clupeidae</taxon>
        <taxon>Alosa</taxon>
    </lineage>
</organism>
<evidence type="ECO:0000256" key="3">
    <source>
        <dbReference type="ARBA" id="ARBA00022989"/>
    </source>
</evidence>
<keyword evidence="2 7" id="KW-0812">Transmembrane</keyword>
<comment type="similarity">
    <text evidence="6">Belongs to the menorin family.</text>
</comment>
<keyword evidence="4 7" id="KW-0472">Membrane</keyword>
<evidence type="ECO:0000313" key="10">
    <source>
        <dbReference type="Proteomes" id="UP000823561"/>
    </source>
</evidence>
<gene>
    <name evidence="9" type="ORF">AALO_G00015040</name>
</gene>